<proteinExistence type="predicted"/>
<sequence length="84" mass="9686">MLHRAKEDLDNSGIEGVLSDDIRRDVLRKFAFTSAYASVSAYYYDHEASELQKDGEYRSMMIELLEEIQTLANKADIQLIRDLV</sequence>
<gene>
    <name evidence="1" type="ORF">QOZ95_004969</name>
</gene>
<reference evidence="1 2" key="1">
    <citation type="submission" date="2023-07" db="EMBL/GenBank/DDBJ databases">
        <title>Genomic Encyclopedia of Type Strains, Phase IV (KMG-IV): sequencing the most valuable type-strain genomes for metagenomic binning, comparative biology and taxonomic classification.</title>
        <authorList>
            <person name="Goeker M."/>
        </authorList>
    </citation>
    <scope>NUCLEOTIDE SEQUENCE [LARGE SCALE GENOMIC DNA]</scope>
    <source>
        <strain evidence="1 2">DSM 14914</strain>
    </source>
</reference>
<organism evidence="1 2">
    <name type="scientific">Paenibacillus brasilensis</name>
    <dbReference type="NCBI Taxonomy" id="128574"/>
    <lineage>
        <taxon>Bacteria</taxon>
        <taxon>Bacillati</taxon>
        <taxon>Bacillota</taxon>
        <taxon>Bacilli</taxon>
        <taxon>Bacillales</taxon>
        <taxon>Paenibacillaceae</taxon>
        <taxon>Paenibacillus</taxon>
    </lineage>
</organism>
<name>A0ABU0L641_9BACL</name>
<protein>
    <submittedName>
        <fullName evidence="1">Ketopantoate reductase</fullName>
    </submittedName>
</protein>
<dbReference type="Proteomes" id="UP001242811">
    <property type="component" value="Unassembled WGS sequence"/>
</dbReference>
<evidence type="ECO:0000313" key="2">
    <source>
        <dbReference type="Proteomes" id="UP001242811"/>
    </source>
</evidence>
<dbReference type="EMBL" id="JAUSWA010000044">
    <property type="protein sequence ID" value="MDQ0496769.1"/>
    <property type="molecule type" value="Genomic_DNA"/>
</dbReference>
<keyword evidence="2" id="KW-1185">Reference proteome</keyword>
<evidence type="ECO:0000313" key="1">
    <source>
        <dbReference type="EMBL" id="MDQ0496769.1"/>
    </source>
</evidence>
<accession>A0ABU0L641</accession>
<comment type="caution">
    <text evidence="1">The sequence shown here is derived from an EMBL/GenBank/DDBJ whole genome shotgun (WGS) entry which is preliminary data.</text>
</comment>